<evidence type="ECO:0000313" key="2">
    <source>
        <dbReference type="Proteomes" id="UP000250321"/>
    </source>
</evidence>
<accession>A0A314UID5</accession>
<dbReference type="AlphaFoldDB" id="A0A314UID5"/>
<keyword evidence="2" id="KW-1185">Reference proteome</keyword>
<evidence type="ECO:0000313" key="1">
    <source>
        <dbReference type="EMBL" id="PQM36758.1"/>
    </source>
</evidence>
<sequence>MRHQELSNMIHQAGFESNPVFCPRGRSKNACGVDQPVFDQMQESAMFLTPATAASAVSLYCIFKCPNIQVERLTG</sequence>
<name>A0A314UID5_PRUYE</name>
<protein>
    <submittedName>
        <fullName evidence="1">Uncharacterized protein</fullName>
    </submittedName>
</protein>
<organism evidence="1 2">
    <name type="scientific">Prunus yedoensis var. nudiflora</name>
    <dbReference type="NCBI Taxonomy" id="2094558"/>
    <lineage>
        <taxon>Eukaryota</taxon>
        <taxon>Viridiplantae</taxon>
        <taxon>Streptophyta</taxon>
        <taxon>Embryophyta</taxon>
        <taxon>Tracheophyta</taxon>
        <taxon>Spermatophyta</taxon>
        <taxon>Magnoliopsida</taxon>
        <taxon>eudicotyledons</taxon>
        <taxon>Gunneridae</taxon>
        <taxon>Pentapetalae</taxon>
        <taxon>rosids</taxon>
        <taxon>fabids</taxon>
        <taxon>Rosales</taxon>
        <taxon>Rosaceae</taxon>
        <taxon>Amygdaloideae</taxon>
        <taxon>Amygdaleae</taxon>
        <taxon>Prunus</taxon>
    </lineage>
</organism>
<gene>
    <name evidence="1" type="ORF">Pyn_30773</name>
</gene>
<dbReference type="EMBL" id="PJQY01003522">
    <property type="protein sequence ID" value="PQM36758.1"/>
    <property type="molecule type" value="Genomic_DNA"/>
</dbReference>
<dbReference type="Proteomes" id="UP000250321">
    <property type="component" value="Unassembled WGS sequence"/>
</dbReference>
<comment type="caution">
    <text evidence="1">The sequence shown here is derived from an EMBL/GenBank/DDBJ whole genome shotgun (WGS) entry which is preliminary data.</text>
</comment>
<proteinExistence type="predicted"/>
<reference evidence="1 2" key="1">
    <citation type="submission" date="2018-02" db="EMBL/GenBank/DDBJ databases">
        <title>Draft genome of wild Prunus yedoensis var. nudiflora.</title>
        <authorList>
            <person name="Baek S."/>
            <person name="Kim J.-H."/>
            <person name="Choi K."/>
            <person name="Kim G.-B."/>
            <person name="Cho A."/>
            <person name="Jang H."/>
            <person name="Shin C.-H."/>
            <person name="Yu H.-J."/>
            <person name="Mun J.-H."/>
        </authorList>
    </citation>
    <scope>NUCLEOTIDE SEQUENCE [LARGE SCALE GENOMIC DNA]</scope>
    <source>
        <strain evidence="2">cv. Jeju island</strain>
        <tissue evidence="1">Leaf</tissue>
    </source>
</reference>